<dbReference type="AlphaFoldDB" id="A0A1D1Y8H2"/>
<accession>A0A1D1Y8H2</accession>
<feature type="region of interest" description="Disordered" evidence="6">
    <location>
        <begin position="153"/>
        <end position="189"/>
    </location>
</feature>
<evidence type="ECO:0000256" key="3">
    <source>
        <dbReference type="ARBA" id="ARBA00022490"/>
    </source>
</evidence>
<gene>
    <name evidence="8" type="primary">POLS_3</name>
    <name evidence="8" type="ORF">g.43251</name>
</gene>
<evidence type="ECO:0000313" key="8">
    <source>
        <dbReference type="EMBL" id="JAT50929.1"/>
    </source>
</evidence>
<feature type="zinc finger region" description="FLZ-type" evidence="5">
    <location>
        <begin position="115"/>
        <end position="159"/>
    </location>
</feature>
<dbReference type="EMBL" id="GDJX01017007">
    <property type="protein sequence ID" value="JAT50929.1"/>
    <property type="molecule type" value="Transcribed_RNA"/>
</dbReference>
<dbReference type="PROSITE" id="PS51795">
    <property type="entry name" value="ZF_FLZ"/>
    <property type="match status" value="1"/>
</dbReference>
<dbReference type="GO" id="GO:0005737">
    <property type="term" value="C:cytoplasm"/>
    <property type="evidence" value="ECO:0007669"/>
    <property type="project" value="UniProtKB-SubCell"/>
</dbReference>
<feature type="compositionally biased region" description="Basic and acidic residues" evidence="6">
    <location>
        <begin position="153"/>
        <end position="170"/>
    </location>
</feature>
<feature type="domain" description="FLZ-type" evidence="7">
    <location>
        <begin position="115"/>
        <end position="159"/>
    </location>
</feature>
<evidence type="ECO:0000256" key="2">
    <source>
        <dbReference type="ARBA" id="ARBA00009374"/>
    </source>
</evidence>
<feature type="region of interest" description="Disordered" evidence="6">
    <location>
        <begin position="1"/>
        <end position="99"/>
    </location>
</feature>
<dbReference type="PANTHER" id="PTHR33059:SF4">
    <property type="entry name" value="FCS-LIKE ZINC FINGER 5"/>
    <property type="match status" value="1"/>
</dbReference>
<comment type="subcellular location">
    <subcellularLocation>
        <location evidence="1">Cytoplasm</location>
    </subcellularLocation>
</comment>
<dbReference type="Pfam" id="PF04570">
    <property type="entry name" value="zf-FLZ"/>
    <property type="match status" value="1"/>
</dbReference>
<protein>
    <submittedName>
        <fullName evidence="8">Structural polyprotein</fullName>
    </submittedName>
</protein>
<evidence type="ECO:0000259" key="7">
    <source>
        <dbReference type="PROSITE" id="PS51795"/>
    </source>
</evidence>
<feature type="compositionally biased region" description="Basic residues" evidence="6">
    <location>
        <begin position="1"/>
        <end position="11"/>
    </location>
</feature>
<evidence type="ECO:0000256" key="5">
    <source>
        <dbReference type="PROSITE-ProRule" id="PRU01131"/>
    </source>
</evidence>
<dbReference type="GO" id="GO:0046872">
    <property type="term" value="F:metal ion binding"/>
    <property type="evidence" value="ECO:0007669"/>
    <property type="project" value="UniProtKB-KW"/>
</dbReference>
<name>A0A1D1Y8H2_9ARAE</name>
<keyword evidence="3" id="KW-0963">Cytoplasm</keyword>
<feature type="compositionally biased region" description="Basic and acidic residues" evidence="6">
    <location>
        <begin position="73"/>
        <end position="84"/>
    </location>
</feature>
<reference evidence="8" key="1">
    <citation type="submission" date="2015-07" db="EMBL/GenBank/DDBJ databases">
        <title>Transcriptome Assembly of Anthurium amnicola.</title>
        <authorList>
            <person name="Suzuki J."/>
        </authorList>
    </citation>
    <scope>NUCLEOTIDE SEQUENCE</scope>
</reference>
<sequence>MLLRKRPRPAMKRTTSLSEFSFDLNAGENPQQPRHQRQATGMEGVPVMRGNGDSSGARRQPQPEQPHRVSHQKQGECREQHRGPSEGLDTGYLPSTTLPRIPRRVSDEFAVVPAHFLRSCGLCKRHLGPGKDTFMYRGEVAFCSLECRQQRMNQDERKDKCSLASMKRDPPQPATNPETSSDGKTVAAA</sequence>
<evidence type="ECO:0000256" key="4">
    <source>
        <dbReference type="ARBA" id="ARBA00022723"/>
    </source>
</evidence>
<evidence type="ECO:0000256" key="6">
    <source>
        <dbReference type="SAM" id="MobiDB-lite"/>
    </source>
</evidence>
<dbReference type="PANTHER" id="PTHR33059">
    <property type="entry name" value="FCS-LIKE ZINC FINGER 5"/>
    <property type="match status" value="1"/>
</dbReference>
<comment type="similarity">
    <text evidence="2">Belongs to the FLZ family.</text>
</comment>
<proteinExistence type="inferred from homology"/>
<evidence type="ECO:0000256" key="1">
    <source>
        <dbReference type="ARBA" id="ARBA00004496"/>
    </source>
</evidence>
<dbReference type="InterPro" id="IPR007650">
    <property type="entry name" value="Zf-FLZ_dom"/>
</dbReference>
<keyword evidence="4" id="KW-0479">Metal-binding</keyword>
<organism evidence="8">
    <name type="scientific">Anthurium amnicola</name>
    <dbReference type="NCBI Taxonomy" id="1678845"/>
    <lineage>
        <taxon>Eukaryota</taxon>
        <taxon>Viridiplantae</taxon>
        <taxon>Streptophyta</taxon>
        <taxon>Embryophyta</taxon>
        <taxon>Tracheophyta</taxon>
        <taxon>Spermatophyta</taxon>
        <taxon>Magnoliopsida</taxon>
        <taxon>Liliopsida</taxon>
        <taxon>Araceae</taxon>
        <taxon>Pothoideae</taxon>
        <taxon>Potheae</taxon>
        <taxon>Anthurium</taxon>
    </lineage>
</organism>